<gene>
    <name evidence="2" type="ORF">AVDCRST_MAG66-4447</name>
</gene>
<accession>A0A6J4QSU5</accession>
<dbReference type="EMBL" id="CADCUS010000598">
    <property type="protein sequence ID" value="CAA9446356.1"/>
    <property type="molecule type" value="Genomic_DNA"/>
</dbReference>
<dbReference type="GO" id="GO:0016787">
    <property type="term" value="F:hydrolase activity"/>
    <property type="evidence" value="ECO:0007669"/>
    <property type="project" value="UniProtKB-KW"/>
</dbReference>
<keyword evidence="2" id="KW-0378">Hydrolase</keyword>
<dbReference type="PANTHER" id="PTHR43798:SF33">
    <property type="entry name" value="HYDROLASE, PUTATIVE (AFU_ORTHOLOGUE AFUA_2G14860)-RELATED"/>
    <property type="match status" value="1"/>
</dbReference>
<dbReference type="Pfam" id="PF12697">
    <property type="entry name" value="Abhydrolase_6"/>
    <property type="match status" value="1"/>
</dbReference>
<dbReference type="SUPFAM" id="SSF53474">
    <property type="entry name" value="alpha/beta-Hydrolases"/>
    <property type="match status" value="1"/>
</dbReference>
<name>A0A6J4QSU5_9PSEU</name>
<dbReference type="Gene3D" id="3.40.50.1820">
    <property type="entry name" value="alpha/beta hydrolase"/>
    <property type="match status" value="1"/>
</dbReference>
<sequence>MDLPLVAVPGGRVEVDDVPGGPGRAPLLFLHEGLGSVGLWRGFHRRVAAATGRRAVAYSRLGHGWSDPPPVPRTPGSMHAEAAEVVPALRSALGLDDPVLVGHSDGGSIALLHAARSAGGTRTGTADAAVTGLVVLAPHVLVEDFALETIRGAREAFERGDLRQRMARRHRDPDAAFRGWNDVWLDPAFRAWDIRPELAGITAPVLAVQGTADPYGSPVHVEELRDRSAGPVELLLLDCGHAPHLEAPERVCGAVAAFLRDLL</sequence>
<dbReference type="InterPro" id="IPR000073">
    <property type="entry name" value="AB_hydrolase_1"/>
</dbReference>
<evidence type="ECO:0000259" key="1">
    <source>
        <dbReference type="Pfam" id="PF12697"/>
    </source>
</evidence>
<dbReference type="InterPro" id="IPR050266">
    <property type="entry name" value="AB_hydrolase_sf"/>
</dbReference>
<dbReference type="InterPro" id="IPR029058">
    <property type="entry name" value="AB_hydrolase_fold"/>
</dbReference>
<feature type="domain" description="AB hydrolase-1" evidence="1">
    <location>
        <begin position="27"/>
        <end position="252"/>
    </location>
</feature>
<evidence type="ECO:0000313" key="2">
    <source>
        <dbReference type="EMBL" id="CAA9446356.1"/>
    </source>
</evidence>
<dbReference type="AlphaFoldDB" id="A0A6J4QSU5"/>
<reference evidence="2" key="1">
    <citation type="submission" date="2020-02" db="EMBL/GenBank/DDBJ databases">
        <authorList>
            <person name="Meier V. D."/>
        </authorList>
    </citation>
    <scope>NUCLEOTIDE SEQUENCE</scope>
    <source>
        <strain evidence="2">AVDCRST_MAG66</strain>
    </source>
</reference>
<dbReference type="GO" id="GO:0016020">
    <property type="term" value="C:membrane"/>
    <property type="evidence" value="ECO:0007669"/>
    <property type="project" value="TreeGrafter"/>
</dbReference>
<proteinExistence type="predicted"/>
<organism evidence="2">
    <name type="scientific">uncultured Pseudonocardia sp</name>
    <dbReference type="NCBI Taxonomy" id="211455"/>
    <lineage>
        <taxon>Bacteria</taxon>
        <taxon>Bacillati</taxon>
        <taxon>Actinomycetota</taxon>
        <taxon>Actinomycetes</taxon>
        <taxon>Pseudonocardiales</taxon>
        <taxon>Pseudonocardiaceae</taxon>
        <taxon>Pseudonocardia</taxon>
        <taxon>environmental samples</taxon>
    </lineage>
</organism>
<dbReference type="PANTHER" id="PTHR43798">
    <property type="entry name" value="MONOACYLGLYCEROL LIPASE"/>
    <property type="match status" value="1"/>
</dbReference>
<protein>
    <submittedName>
        <fullName evidence="2">Hydrolase, alpha/beta fold family</fullName>
    </submittedName>
</protein>